<dbReference type="Gene3D" id="2.40.160.20">
    <property type="match status" value="1"/>
</dbReference>
<dbReference type="Pfam" id="PF09411">
    <property type="entry name" value="PagL"/>
    <property type="match status" value="1"/>
</dbReference>
<evidence type="ECO:0000313" key="2">
    <source>
        <dbReference type="Proteomes" id="UP000467334"/>
    </source>
</evidence>
<keyword evidence="1" id="KW-0378">Hydrolase</keyword>
<dbReference type="SUPFAM" id="SSF56925">
    <property type="entry name" value="OMPA-like"/>
    <property type="match status" value="1"/>
</dbReference>
<reference evidence="1 2" key="1">
    <citation type="journal article" date="2019" name="Nat. Med.">
        <title>A library of human gut bacterial isolates paired with longitudinal multiomics data enables mechanistic microbiome research.</title>
        <authorList>
            <person name="Poyet M."/>
            <person name="Groussin M."/>
            <person name="Gibbons S.M."/>
            <person name="Avila-Pacheco J."/>
            <person name="Jiang X."/>
            <person name="Kearney S.M."/>
            <person name="Perrotta A.R."/>
            <person name="Berdy B."/>
            <person name="Zhao S."/>
            <person name="Lieberman T.D."/>
            <person name="Swanson P.K."/>
            <person name="Smith M."/>
            <person name="Roesemann S."/>
            <person name="Alexander J.E."/>
            <person name="Rich S.A."/>
            <person name="Livny J."/>
            <person name="Vlamakis H."/>
            <person name="Clish C."/>
            <person name="Bullock K."/>
            <person name="Deik A."/>
            <person name="Scott J."/>
            <person name="Pierce K.A."/>
            <person name="Xavier R.J."/>
            <person name="Alm E.J."/>
        </authorList>
    </citation>
    <scope>NUCLEOTIDE SEQUENCE [LARGE SCALE GENOMIC DNA]</scope>
    <source>
        <strain evidence="1 2">BIOML-A6</strain>
    </source>
</reference>
<accession>A0A7J5LCC2</accession>
<name>A0A7J5LCC2_BACSE</name>
<dbReference type="Proteomes" id="UP000467334">
    <property type="component" value="Unassembled WGS sequence"/>
</dbReference>
<dbReference type="RefSeq" id="WP_117940869.1">
    <property type="nucleotide sequence ID" value="NZ_CP081913.1"/>
</dbReference>
<protein>
    <submittedName>
        <fullName evidence="1">Acyloxyacyl hydrolase</fullName>
    </submittedName>
</protein>
<dbReference type="AlphaFoldDB" id="A0A7J5LCC2"/>
<evidence type="ECO:0000313" key="1">
    <source>
        <dbReference type="EMBL" id="KAB5313616.1"/>
    </source>
</evidence>
<comment type="caution">
    <text evidence="1">The sequence shown here is derived from an EMBL/GenBank/DDBJ whole genome shotgun (WGS) entry which is preliminary data.</text>
</comment>
<dbReference type="InterPro" id="IPR018550">
    <property type="entry name" value="Lipid-A_deacylase-rel"/>
</dbReference>
<dbReference type="GO" id="GO:0016787">
    <property type="term" value="F:hydrolase activity"/>
    <property type="evidence" value="ECO:0007669"/>
    <property type="project" value="UniProtKB-KW"/>
</dbReference>
<gene>
    <name evidence="1" type="ORF">F9958_10170</name>
</gene>
<dbReference type="InterPro" id="IPR011250">
    <property type="entry name" value="OMP/PagP_B-barrel"/>
</dbReference>
<dbReference type="EMBL" id="WCLE01000019">
    <property type="protein sequence ID" value="KAB5313616.1"/>
    <property type="molecule type" value="Genomic_DNA"/>
</dbReference>
<proteinExistence type="predicted"/>
<sequence>MNSKMRTGRAMILLMIILFLSNNICAQDAYIHRLGIEGRAGYIFPTSSFLRGENDMRKIMRSVCSAHLKYSFRLPPGTAADRVYGSSYQGIGLGYFDFGNRREMGTPVALYAFQGARIAGITPRLSLNYEWGFGASFGWKPYDYLSNPNNTVMGSKVNAYLSAGIHLNWILSPRFDLNIGATAVHFSNGNTRYPNTGLNTIDFKIGVAYNFNRDIDKTLQPLQQIPVPAFPRHVSYDLMLFGSWRRKAVDVPGGQVPAPGKYGVAGFCFAPMYNFGYKFRAGVSLDGVYDASANIYTKDYATQLDDASEEEAFGIPPLRKQLSLGVSARGEWVMPYFTVGIGFGANILHGGGDLQSFYQILALKIDMTRDTFLHVGYNLKDFHEPNYLMLGIGYRFNNRRPRLHIGFPLQERW</sequence>
<organism evidence="1 2">
    <name type="scientific">Bacteroides stercoris</name>
    <dbReference type="NCBI Taxonomy" id="46506"/>
    <lineage>
        <taxon>Bacteria</taxon>
        <taxon>Pseudomonadati</taxon>
        <taxon>Bacteroidota</taxon>
        <taxon>Bacteroidia</taxon>
        <taxon>Bacteroidales</taxon>
        <taxon>Bacteroidaceae</taxon>
        <taxon>Bacteroides</taxon>
    </lineage>
</organism>